<dbReference type="AlphaFoldDB" id="A0A8H6SDD6"/>
<organism evidence="2 3">
    <name type="scientific">Mycena indigotica</name>
    <dbReference type="NCBI Taxonomy" id="2126181"/>
    <lineage>
        <taxon>Eukaryota</taxon>
        <taxon>Fungi</taxon>
        <taxon>Dikarya</taxon>
        <taxon>Basidiomycota</taxon>
        <taxon>Agaricomycotina</taxon>
        <taxon>Agaricomycetes</taxon>
        <taxon>Agaricomycetidae</taxon>
        <taxon>Agaricales</taxon>
        <taxon>Marasmiineae</taxon>
        <taxon>Mycenaceae</taxon>
        <taxon>Mycena</taxon>
    </lineage>
</organism>
<dbReference type="RefSeq" id="XP_037217247.1">
    <property type="nucleotide sequence ID" value="XM_037365835.1"/>
</dbReference>
<feature type="coiled-coil region" evidence="1">
    <location>
        <begin position="168"/>
        <end position="195"/>
    </location>
</feature>
<dbReference type="GeneID" id="59348351"/>
<evidence type="ECO:0008006" key="4">
    <source>
        <dbReference type="Google" id="ProtNLM"/>
    </source>
</evidence>
<gene>
    <name evidence="2" type="ORF">MIND_00920600</name>
</gene>
<dbReference type="EMBL" id="JACAZF010000008">
    <property type="protein sequence ID" value="KAF7296888.1"/>
    <property type="molecule type" value="Genomic_DNA"/>
</dbReference>
<dbReference type="Gene3D" id="3.40.50.300">
    <property type="entry name" value="P-loop containing nucleotide triphosphate hydrolases"/>
    <property type="match status" value="1"/>
</dbReference>
<dbReference type="SUPFAM" id="SSF52540">
    <property type="entry name" value="P-loop containing nucleoside triphosphate hydrolases"/>
    <property type="match status" value="1"/>
</dbReference>
<dbReference type="OrthoDB" id="59699at2759"/>
<comment type="caution">
    <text evidence="2">The sequence shown here is derived from an EMBL/GenBank/DDBJ whole genome shotgun (WGS) entry which is preliminary data.</text>
</comment>
<protein>
    <recommendedName>
        <fullName evidence="4">G domain-containing protein</fullName>
    </recommendedName>
</protein>
<sequence length="436" mass="48251">MSPTPLDANVVFASTVIHPRTDFRLTPESRREEASKISGAEVAKYRVLVAGRLQAGKTTLINTLCGTTCESGQEDIEREFSHERLLLHDSAGYQGVSYNIRLVKTFLDKRGLARTFAERVHAIWYCICTDSGMHLAPGDLHFFDNDIAQQVPVIAVFTRYRGLVTSAYADLRMTLRRVEAKEKRFEKARELLQLEYVAPLQKLRYPPTAFVQIDDLLDETTTLEHLIQTTLALMTGETLRPMVLSVRQTNLDPCMEAAVGAAFDAKEGSGTNTISRLVFCGIILIFGKSVHNLHRLVASAEVQNQNEVRRSFALTDMTVKWCCTDSKSTNVTGSSADDTQYEPPGPARAMVDLNDDYLTRAIATCRSSISRRISDTPTYTKRADLITTLCICIEQTAVEASVSMDDFSDGFNLAADATSASSGKYASCTLDIDLNL</sequence>
<accession>A0A8H6SDD6</accession>
<dbReference type="InterPro" id="IPR027417">
    <property type="entry name" value="P-loop_NTPase"/>
</dbReference>
<name>A0A8H6SDD6_9AGAR</name>
<proteinExistence type="predicted"/>
<evidence type="ECO:0000313" key="3">
    <source>
        <dbReference type="Proteomes" id="UP000636479"/>
    </source>
</evidence>
<keyword evidence="3" id="KW-1185">Reference proteome</keyword>
<dbReference type="CDD" id="cd00882">
    <property type="entry name" value="Ras_like_GTPase"/>
    <property type="match status" value="1"/>
</dbReference>
<dbReference type="Proteomes" id="UP000636479">
    <property type="component" value="Unassembled WGS sequence"/>
</dbReference>
<keyword evidence="1" id="KW-0175">Coiled coil</keyword>
<evidence type="ECO:0000313" key="2">
    <source>
        <dbReference type="EMBL" id="KAF7296888.1"/>
    </source>
</evidence>
<reference evidence="2" key="1">
    <citation type="submission" date="2020-05" db="EMBL/GenBank/DDBJ databases">
        <title>Mycena genomes resolve the evolution of fungal bioluminescence.</title>
        <authorList>
            <person name="Tsai I.J."/>
        </authorList>
    </citation>
    <scope>NUCLEOTIDE SEQUENCE</scope>
    <source>
        <strain evidence="2">171206Taipei</strain>
    </source>
</reference>
<evidence type="ECO:0000256" key="1">
    <source>
        <dbReference type="SAM" id="Coils"/>
    </source>
</evidence>